<keyword evidence="2" id="KW-1185">Reference proteome</keyword>
<reference evidence="2" key="1">
    <citation type="journal article" date="2019" name="Int. J. Syst. Evol. Microbiol.">
        <title>The Global Catalogue of Microorganisms (GCM) 10K type strain sequencing project: providing services to taxonomists for standard genome sequencing and annotation.</title>
        <authorList>
            <consortium name="The Broad Institute Genomics Platform"/>
            <consortium name="The Broad Institute Genome Sequencing Center for Infectious Disease"/>
            <person name="Wu L."/>
            <person name="Ma J."/>
        </authorList>
    </citation>
    <scope>NUCLEOTIDE SEQUENCE [LARGE SCALE GENOMIC DNA]</scope>
    <source>
        <strain evidence="2">JCM 31696</strain>
    </source>
</reference>
<sequence>MAGNPLPIMCTLSPNKIVDRLAEFEALFAGNLTTVEREPLRLRLTFGNVSPARRQQIRGLFEAEQQCCAFLHFTYEVDGNELKVTVTAPTEAGPTLDGFQALAERNSSPHTVVQEWTER</sequence>
<evidence type="ECO:0000313" key="1">
    <source>
        <dbReference type="EMBL" id="MFD0856694.1"/>
    </source>
</evidence>
<evidence type="ECO:0000313" key="2">
    <source>
        <dbReference type="Proteomes" id="UP001597083"/>
    </source>
</evidence>
<dbReference type="Proteomes" id="UP001597083">
    <property type="component" value="Unassembled WGS sequence"/>
</dbReference>
<protein>
    <submittedName>
        <fullName evidence="1">Uncharacterized protein</fullName>
    </submittedName>
</protein>
<name>A0ABW3CQ85_9ACTN</name>
<proteinExistence type="predicted"/>
<dbReference type="EMBL" id="JBHTIR010004224">
    <property type="protein sequence ID" value="MFD0856694.1"/>
    <property type="molecule type" value="Genomic_DNA"/>
</dbReference>
<gene>
    <name evidence="1" type="ORF">ACFQ07_30965</name>
</gene>
<comment type="caution">
    <text evidence="1">The sequence shown here is derived from an EMBL/GenBank/DDBJ whole genome shotgun (WGS) entry which is preliminary data.</text>
</comment>
<organism evidence="1 2">
    <name type="scientific">Actinomadura adrarensis</name>
    <dbReference type="NCBI Taxonomy" id="1819600"/>
    <lineage>
        <taxon>Bacteria</taxon>
        <taxon>Bacillati</taxon>
        <taxon>Actinomycetota</taxon>
        <taxon>Actinomycetes</taxon>
        <taxon>Streptosporangiales</taxon>
        <taxon>Thermomonosporaceae</taxon>
        <taxon>Actinomadura</taxon>
    </lineage>
</organism>
<accession>A0ABW3CQ85</accession>